<dbReference type="SMART" id="SM00871">
    <property type="entry name" value="AraC_E_bind"/>
    <property type="match status" value="1"/>
</dbReference>
<dbReference type="GO" id="GO:0003677">
    <property type="term" value="F:DNA binding"/>
    <property type="evidence" value="ECO:0007669"/>
    <property type="project" value="UniProtKB-KW"/>
</dbReference>
<proteinExistence type="predicted"/>
<dbReference type="AlphaFoldDB" id="A0AA45C7U5"/>
<dbReference type="InterPro" id="IPR009061">
    <property type="entry name" value="DNA-bd_dom_put_sf"/>
</dbReference>
<dbReference type="SMART" id="SM00422">
    <property type="entry name" value="HTH_MERR"/>
    <property type="match status" value="1"/>
</dbReference>
<dbReference type="EMBL" id="QGGI01000004">
    <property type="protein sequence ID" value="PWJ95660.1"/>
    <property type="molecule type" value="Genomic_DNA"/>
</dbReference>
<dbReference type="PANTHER" id="PTHR30204">
    <property type="entry name" value="REDOX-CYCLING DRUG-SENSING TRANSCRIPTIONAL ACTIVATOR SOXR"/>
    <property type="match status" value="1"/>
</dbReference>
<keyword evidence="4" id="KW-0804">Transcription</keyword>
<comment type="caution">
    <text evidence="6">The sequence shown here is derived from an EMBL/GenBank/DDBJ whole genome shotgun (WGS) entry which is preliminary data.</text>
</comment>
<keyword evidence="3 6" id="KW-0238">DNA-binding</keyword>
<dbReference type="Gene3D" id="3.20.80.10">
    <property type="entry name" value="Regulatory factor, effector binding domain"/>
    <property type="match status" value="1"/>
</dbReference>
<dbReference type="InterPro" id="IPR010499">
    <property type="entry name" value="AraC_E-bd"/>
</dbReference>
<dbReference type="Proteomes" id="UP000245921">
    <property type="component" value="Unassembled WGS sequence"/>
</dbReference>
<accession>A0AA45C7U5</accession>
<keyword evidence="1" id="KW-0678">Repressor</keyword>
<evidence type="ECO:0000313" key="6">
    <source>
        <dbReference type="EMBL" id="PWJ95660.1"/>
    </source>
</evidence>
<dbReference type="CDD" id="cd00592">
    <property type="entry name" value="HTH_MerR-like"/>
    <property type="match status" value="1"/>
</dbReference>
<dbReference type="SUPFAM" id="SSF55136">
    <property type="entry name" value="Probable bacterial effector-binding domain"/>
    <property type="match status" value="1"/>
</dbReference>
<evidence type="ECO:0000259" key="5">
    <source>
        <dbReference type="PROSITE" id="PS50937"/>
    </source>
</evidence>
<organism evidence="6 7">
    <name type="scientific">Oceanotoga teriensis</name>
    <dbReference type="NCBI Taxonomy" id="515440"/>
    <lineage>
        <taxon>Bacteria</taxon>
        <taxon>Thermotogati</taxon>
        <taxon>Thermotogota</taxon>
        <taxon>Thermotogae</taxon>
        <taxon>Petrotogales</taxon>
        <taxon>Petrotogaceae</taxon>
        <taxon>Oceanotoga</taxon>
    </lineage>
</organism>
<name>A0AA45C7U5_9BACT</name>
<dbReference type="InterPro" id="IPR047057">
    <property type="entry name" value="MerR_fam"/>
</dbReference>
<evidence type="ECO:0000313" key="7">
    <source>
        <dbReference type="Proteomes" id="UP000245921"/>
    </source>
</evidence>
<dbReference type="InterPro" id="IPR011256">
    <property type="entry name" value="Reg_factor_effector_dom_sf"/>
</dbReference>
<sequence>MKKFLKIGEISKFYGISTDTLRYYEKMGIVKPERNINGYRMYSMNQIWKINVITDLRKLGFPLKMIKEYLNNRSIDNTKYFILEEMSRVDKKIDEYKKIKKSLINKLENISKAENVKLNDINIEYIEKRKIYFLQKIMTKDEEIDFHLKQLQIEISPMLTLFGSNNLCASISREDFKMNNYNRYNGTFLLIKENDDHYTDHLDEGEYLTYSYKGDYEQKKDIFKILKKYIKENSLKVYDDIIEIYKIDIHETEKTEEYITQIQIPIIKK</sequence>
<feature type="domain" description="HTH merR-type" evidence="5">
    <location>
        <begin position="1"/>
        <end position="72"/>
    </location>
</feature>
<reference evidence="6 7" key="1">
    <citation type="submission" date="2018-05" db="EMBL/GenBank/DDBJ databases">
        <title>Genomic Encyclopedia of Type Strains, Phase IV (KMG-IV): sequencing the most valuable type-strain genomes for metagenomic binning, comparative biology and taxonomic classification.</title>
        <authorList>
            <person name="Goeker M."/>
        </authorList>
    </citation>
    <scope>NUCLEOTIDE SEQUENCE [LARGE SCALE GENOMIC DNA]</scope>
    <source>
        <strain evidence="6 7">DSM 24906</strain>
    </source>
</reference>
<dbReference type="RefSeq" id="WP_109604196.1">
    <property type="nucleotide sequence ID" value="NZ_QGGI01000004.1"/>
</dbReference>
<keyword evidence="7" id="KW-1185">Reference proteome</keyword>
<evidence type="ECO:0000256" key="3">
    <source>
        <dbReference type="ARBA" id="ARBA00023125"/>
    </source>
</evidence>
<evidence type="ECO:0000256" key="2">
    <source>
        <dbReference type="ARBA" id="ARBA00023015"/>
    </source>
</evidence>
<gene>
    <name evidence="6" type="ORF">C7380_10474</name>
</gene>
<dbReference type="Pfam" id="PF13411">
    <property type="entry name" value="MerR_1"/>
    <property type="match status" value="1"/>
</dbReference>
<dbReference type="PANTHER" id="PTHR30204:SF69">
    <property type="entry name" value="MERR-FAMILY TRANSCRIPTIONAL REGULATOR"/>
    <property type="match status" value="1"/>
</dbReference>
<evidence type="ECO:0000256" key="4">
    <source>
        <dbReference type="ARBA" id="ARBA00023163"/>
    </source>
</evidence>
<dbReference type="Gene3D" id="1.10.1660.10">
    <property type="match status" value="1"/>
</dbReference>
<dbReference type="PRINTS" id="PR00040">
    <property type="entry name" value="HTHMERR"/>
</dbReference>
<protein>
    <submittedName>
        <fullName evidence="6">DNA-binding transcriptional MerR regulator</fullName>
    </submittedName>
</protein>
<dbReference type="PROSITE" id="PS50937">
    <property type="entry name" value="HTH_MERR_2"/>
    <property type="match status" value="1"/>
</dbReference>
<evidence type="ECO:0000256" key="1">
    <source>
        <dbReference type="ARBA" id="ARBA00022491"/>
    </source>
</evidence>
<keyword evidence="2" id="KW-0805">Transcription regulation</keyword>
<dbReference type="SUPFAM" id="SSF46955">
    <property type="entry name" value="Putative DNA-binding domain"/>
    <property type="match status" value="1"/>
</dbReference>
<dbReference type="InterPro" id="IPR000551">
    <property type="entry name" value="MerR-type_HTH_dom"/>
</dbReference>
<dbReference type="GO" id="GO:0003700">
    <property type="term" value="F:DNA-binding transcription factor activity"/>
    <property type="evidence" value="ECO:0007669"/>
    <property type="project" value="InterPro"/>
</dbReference>